<gene>
    <name evidence="8" type="ORF">SM116_13040</name>
</gene>
<feature type="transmembrane region" description="Helical" evidence="6">
    <location>
        <begin position="259"/>
        <end position="282"/>
    </location>
</feature>
<feature type="domain" description="Major facilitator superfamily (MFS) profile" evidence="7">
    <location>
        <begin position="223"/>
        <end position="409"/>
    </location>
</feature>
<dbReference type="EMBL" id="CP139368">
    <property type="protein sequence ID" value="WPR88691.1"/>
    <property type="molecule type" value="Genomic_DNA"/>
</dbReference>
<reference evidence="8 9" key="1">
    <citation type="submission" date="2023-11" db="EMBL/GenBank/DDBJ databases">
        <title>Genome sequence of Microbacterium rhizosphaerae KACC 19337.</title>
        <authorList>
            <person name="Choi H."/>
            <person name="Kim S."/>
            <person name="Kim Y."/>
            <person name="Kwon S.-W."/>
            <person name="Heo J."/>
        </authorList>
    </citation>
    <scope>NUCLEOTIDE SEQUENCE [LARGE SCALE GENOMIC DNA]</scope>
    <source>
        <strain evidence="8 9">KACC 19337</strain>
    </source>
</reference>
<sequence>MNAAIGRRLPAWEVRGFRQLTLTWVFANLGDSALYLMAAVWVKDLTDSDAAAATVFIALGLPALIAPFLGALADRVSRKRLMVWSMAAMVPIVLCLLLVAPTGMFWIVYLVVFLYGTMGYLLAAAQSGLIRDLVDDGALGSANGALTTLDQGFRLISPLIGTALYVAAGPDAVVLLTGVSFALAAVQMTRVRVEESPPAPRAARGRYLAELGAGFAHLARTSPLNRLSLALVIAFAAVGLLNVTVFATLDQGLHLPASALGWLVPLQGVGAVVGGVLSAMLVRRLGESRTVALGLLMVAIGALPTAGTSLLLAVIGLPVIGFGIPLVAVGFATLRQRRTPPELQGRTAAAGNVAINVPQTLFSIVGASIIAVVDYRILIFIMVAVVSAAAVLASSGARHEVPAGVPAGT</sequence>
<dbReference type="PANTHER" id="PTHR23513">
    <property type="entry name" value="INTEGRAL MEMBRANE EFFLUX PROTEIN-RELATED"/>
    <property type="match status" value="1"/>
</dbReference>
<feature type="transmembrane region" description="Helical" evidence="6">
    <location>
        <begin position="50"/>
        <end position="69"/>
    </location>
</feature>
<dbReference type="InterPro" id="IPR036259">
    <property type="entry name" value="MFS_trans_sf"/>
</dbReference>
<evidence type="ECO:0000256" key="4">
    <source>
        <dbReference type="ARBA" id="ARBA00022989"/>
    </source>
</evidence>
<feature type="transmembrane region" description="Helical" evidence="6">
    <location>
        <begin position="353"/>
        <end position="371"/>
    </location>
</feature>
<feature type="transmembrane region" description="Helical" evidence="6">
    <location>
        <begin position="289"/>
        <end position="306"/>
    </location>
</feature>
<evidence type="ECO:0000256" key="2">
    <source>
        <dbReference type="ARBA" id="ARBA00022475"/>
    </source>
</evidence>
<feature type="transmembrane region" description="Helical" evidence="6">
    <location>
        <begin position="20"/>
        <end position="38"/>
    </location>
</feature>
<name>A0ABZ0SHH7_9MICO</name>
<keyword evidence="5 6" id="KW-0472">Membrane</keyword>
<accession>A0ABZ0SHH7</accession>
<dbReference type="SUPFAM" id="SSF103473">
    <property type="entry name" value="MFS general substrate transporter"/>
    <property type="match status" value="1"/>
</dbReference>
<evidence type="ECO:0000256" key="5">
    <source>
        <dbReference type="ARBA" id="ARBA00023136"/>
    </source>
</evidence>
<dbReference type="CDD" id="cd06173">
    <property type="entry name" value="MFS_MefA_like"/>
    <property type="match status" value="1"/>
</dbReference>
<comment type="subcellular location">
    <subcellularLocation>
        <location evidence="1">Cell membrane</location>
        <topology evidence="1">Multi-pass membrane protein</topology>
    </subcellularLocation>
</comment>
<evidence type="ECO:0000259" key="7">
    <source>
        <dbReference type="PROSITE" id="PS50850"/>
    </source>
</evidence>
<feature type="transmembrane region" description="Helical" evidence="6">
    <location>
        <begin position="377"/>
        <end position="394"/>
    </location>
</feature>
<dbReference type="Gene3D" id="1.20.1250.20">
    <property type="entry name" value="MFS general substrate transporter like domains"/>
    <property type="match status" value="1"/>
</dbReference>
<dbReference type="RefSeq" id="WP_320941410.1">
    <property type="nucleotide sequence ID" value="NZ_BAABEU010000006.1"/>
</dbReference>
<keyword evidence="3 6" id="KW-0812">Transmembrane</keyword>
<dbReference type="PANTHER" id="PTHR23513:SF6">
    <property type="entry name" value="MAJOR FACILITATOR SUPERFAMILY ASSOCIATED DOMAIN-CONTAINING PROTEIN"/>
    <property type="match status" value="1"/>
</dbReference>
<evidence type="ECO:0000256" key="6">
    <source>
        <dbReference type="SAM" id="Phobius"/>
    </source>
</evidence>
<evidence type="ECO:0000313" key="9">
    <source>
        <dbReference type="Proteomes" id="UP001323798"/>
    </source>
</evidence>
<keyword evidence="9" id="KW-1185">Reference proteome</keyword>
<keyword evidence="4 6" id="KW-1133">Transmembrane helix</keyword>
<feature type="transmembrane region" description="Helical" evidence="6">
    <location>
        <begin position="312"/>
        <end position="332"/>
    </location>
</feature>
<feature type="transmembrane region" description="Helical" evidence="6">
    <location>
        <begin position="227"/>
        <end position="247"/>
    </location>
</feature>
<dbReference type="PROSITE" id="PS50850">
    <property type="entry name" value="MFS"/>
    <property type="match status" value="1"/>
</dbReference>
<evidence type="ECO:0000256" key="3">
    <source>
        <dbReference type="ARBA" id="ARBA00022692"/>
    </source>
</evidence>
<protein>
    <submittedName>
        <fullName evidence="8">MFS transporter</fullName>
    </submittedName>
</protein>
<organism evidence="8 9">
    <name type="scientific">Microbacterium rhizosphaerae</name>
    <dbReference type="NCBI Taxonomy" id="1678237"/>
    <lineage>
        <taxon>Bacteria</taxon>
        <taxon>Bacillati</taxon>
        <taxon>Actinomycetota</taxon>
        <taxon>Actinomycetes</taxon>
        <taxon>Micrococcales</taxon>
        <taxon>Microbacteriaceae</taxon>
        <taxon>Microbacterium</taxon>
    </lineage>
</organism>
<dbReference type="Pfam" id="PF07690">
    <property type="entry name" value="MFS_1"/>
    <property type="match status" value="2"/>
</dbReference>
<proteinExistence type="predicted"/>
<evidence type="ECO:0000256" key="1">
    <source>
        <dbReference type="ARBA" id="ARBA00004651"/>
    </source>
</evidence>
<keyword evidence="2" id="KW-1003">Cell membrane</keyword>
<dbReference type="InterPro" id="IPR020846">
    <property type="entry name" value="MFS_dom"/>
</dbReference>
<dbReference type="InterPro" id="IPR011701">
    <property type="entry name" value="MFS"/>
</dbReference>
<evidence type="ECO:0000313" key="8">
    <source>
        <dbReference type="EMBL" id="WPR88691.1"/>
    </source>
</evidence>
<dbReference type="Proteomes" id="UP001323798">
    <property type="component" value="Chromosome"/>
</dbReference>